<evidence type="ECO:0000313" key="1">
    <source>
        <dbReference type="EMBL" id="OCL11539.1"/>
    </source>
</evidence>
<dbReference type="AlphaFoldDB" id="A0A8E2JW98"/>
<organism evidence="1 2">
    <name type="scientific">Glonium stellatum</name>
    <dbReference type="NCBI Taxonomy" id="574774"/>
    <lineage>
        <taxon>Eukaryota</taxon>
        <taxon>Fungi</taxon>
        <taxon>Dikarya</taxon>
        <taxon>Ascomycota</taxon>
        <taxon>Pezizomycotina</taxon>
        <taxon>Dothideomycetes</taxon>
        <taxon>Pleosporomycetidae</taxon>
        <taxon>Gloniales</taxon>
        <taxon>Gloniaceae</taxon>
        <taxon>Glonium</taxon>
    </lineage>
</organism>
<sequence>MCSVSGFFVERPDTESSSSGYAGCGDNSLECRCLRGDFLRAYVRHASLLDRRSFGSDWQSLRARHSLRRWLMARPPPYAACYPMISEDIHPLCGNRPNNGPLQPAKYRRDKGQTRATQRPCNSWWLVQRFLKQRFRYCPTKLGLPDTRRSTTSRFYCLLLAGWLRPATGAALLASPKSDVKAGYGKVTFAVSGLNSSAACKATRISLITDRNNRARGRGTVLLPGEIFCSSNGGSRIPESQRLALGEQAPHCQFLPLLYPKLCPTELKRSFRATYPHIIAYHLPSLPAVAHASRANAVPLPTSTPPSRRARGPFQVITPPESNCKQPRPKNALAPLVHRFRPFEQTCYAGEPVSDRTIPAGCIPRQYLLVALASCTRKRESLPSRAKSSKAATVWITEAYHALSSTPIHSEYTQG</sequence>
<keyword evidence="2" id="KW-1185">Reference proteome</keyword>
<dbReference type="EMBL" id="KV749029">
    <property type="protein sequence ID" value="OCL11539.1"/>
    <property type="molecule type" value="Genomic_DNA"/>
</dbReference>
<proteinExistence type="predicted"/>
<evidence type="ECO:0000313" key="2">
    <source>
        <dbReference type="Proteomes" id="UP000250140"/>
    </source>
</evidence>
<dbReference type="Proteomes" id="UP000250140">
    <property type="component" value="Unassembled WGS sequence"/>
</dbReference>
<reference evidence="1 2" key="1">
    <citation type="journal article" date="2016" name="Nat. Commun.">
        <title>Ectomycorrhizal ecology is imprinted in the genome of the dominant symbiotic fungus Cenococcum geophilum.</title>
        <authorList>
            <consortium name="DOE Joint Genome Institute"/>
            <person name="Peter M."/>
            <person name="Kohler A."/>
            <person name="Ohm R.A."/>
            <person name="Kuo A."/>
            <person name="Krutzmann J."/>
            <person name="Morin E."/>
            <person name="Arend M."/>
            <person name="Barry K.W."/>
            <person name="Binder M."/>
            <person name="Choi C."/>
            <person name="Clum A."/>
            <person name="Copeland A."/>
            <person name="Grisel N."/>
            <person name="Haridas S."/>
            <person name="Kipfer T."/>
            <person name="LaButti K."/>
            <person name="Lindquist E."/>
            <person name="Lipzen A."/>
            <person name="Maire R."/>
            <person name="Meier B."/>
            <person name="Mihaltcheva S."/>
            <person name="Molinier V."/>
            <person name="Murat C."/>
            <person name="Poggeler S."/>
            <person name="Quandt C.A."/>
            <person name="Sperisen C."/>
            <person name="Tritt A."/>
            <person name="Tisserant E."/>
            <person name="Crous P.W."/>
            <person name="Henrissat B."/>
            <person name="Nehls U."/>
            <person name="Egli S."/>
            <person name="Spatafora J.W."/>
            <person name="Grigoriev I.V."/>
            <person name="Martin F.M."/>
        </authorList>
    </citation>
    <scope>NUCLEOTIDE SEQUENCE [LARGE SCALE GENOMIC DNA]</scope>
    <source>
        <strain evidence="1 2">CBS 207.34</strain>
    </source>
</reference>
<dbReference type="OrthoDB" id="10591740at2759"/>
<protein>
    <submittedName>
        <fullName evidence="1">Uncharacterized protein</fullName>
    </submittedName>
</protein>
<name>A0A8E2JW98_9PEZI</name>
<gene>
    <name evidence="1" type="ORF">AOQ84DRAFT_423299</name>
</gene>
<accession>A0A8E2JW98</accession>